<gene>
    <name evidence="1" type="ORF">PFL603g_04702</name>
</gene>
<dbReference type="PATRIC" id="fig|294.195.peg.5029"/>
<evidence type="ECO:0000313" key="2">
    <source>
        <dbReference type="Proteomes" id="UP000063434"/>
    </source>
</evidence>
<dbReference type="RefSeq" id="WP_060766219.1">
    <property type="nucleotide sequence ID" value="NZ_LCYC01000058.1"/>
</dbReference>
<dbReference type="EMBL" id="LCYC01000058">
    <property type="protein sequence ID" value="KWV72161.1"/>
    <property type="molecule type" value="Genomic_DNA"/>
</dbReference>
<organism evidence="1 2">
    <name type="scientific">Pseudomonas fluorescens</name>
    <dbReference type="NCBI Taxonomy" id="294"/>
    <lineage>
        <taxon>Bacteria</taxon>
        <taxon>Pseudomonadati</taxon>
        <taxon>Pseudomonadota</taxon>
        <taxon>Gammaproteobacteria</taxon>
        <taxon>Pseudomonadales</taxon>
        <taxon>Pseudomonadaceae</taxon>
        <taxon>Pseudomonas</taxon>
    </lineage>
</organism>
<comment type="caution">
    <text evidence="1">The sequence shown here is derived from an EMBL/GenBank/DDBJ whole genome shotgun (WGS) entry which is preliminary data.</text>
</comment>
<reference evidence="1 2" key="1">
    <citation type="submission" date="2015-05" db="EMBL/GenBank/DDBJ databases">
        <title>A genomic and transcriptomic approach to investigate the blue pigment phenotype in Pseudomonas fluorescens.</title>
        <authorList>
            <person name="Andreani N.A."/>
            <person name="Cardazzo B."/>
        </authorList>
    </citation>
    <scope>NUCLEOTIDE SEQUENCE [LARGE SCALE GENOMIC DNA]</scope>
    <source>
        <strain evidence="1 2">Ps_40</strain>
    </source>
</reference>
<proteinExistence type="predicted"/>
<sequence>MNPTVEQTAAAVSSVTAIQGEAMSFMLDPLEQAIESTVRIMRDEREGSVMMHTMVGDVPLSDLYRRMSTHLDALLAIQIKRMTADETL</sequence>
<protein>
    <submittedName>
        <fullName evidence="1">Uncharacterized protein</fullName>
    </submittedName>
</protein>
<dbReference type="AlphaFoldDB" id="A0A120FXW6"/>
<name>A0A120FXW6_PSEFL</name>
<dbReference type="Proteomes" id="UP000063434">
    <property type="component" value="Unassembled WGS sequence"/>
</dbReference>
<evidence type="ECO:0000313" key="1">
    <source>
        <dbReference type="EMBL" id="KWV72161.1"/>
    </source>
</evidence>
<accession>A0A120FXW6</accession>